<organism evidence="9 10">
    <name type="scientific">Oceaniovalibus guishaninsula JLT2003</name>
    <dbReference type="NCBI Taxonomy" id="1231392"/>
    <lineage>
        <taxon>Bacteria</taxon>
        <taxon>Pseudomonadati</taxon>
        <taxon>Pseudomonadota</taxon>
        <taxon>Alphaproteobacteria</taxon>
        <taxon>Rhodobacterales</taxon>
        <taxon>Roseobacteraceae</taxon>
        <taxon>Oceaniovalibus</taxon>
    </lineage>
</organism>
<comment type="caution">
    <text evidence="9">The sequence shown here is derived from an EMBL/GenBank/DDBJ whole genome shotgun (WGS) entry which is preliminary data.</text>
</comment>
<keyword evidence="10" id="KW-1185">Reference proteome</keyword>
<evidence type="ECO:0000256" key="4">
    <source>
        <dbReference type="ARBA" id="ARBA00023274"/>
    </source>
</evidence>
<feature type="region of interest" description="Disordered" evidence="6">
    <location>
        <begin position="194"/>
        <end position="226"/>
    </location>
</feature>
<dbReference type="GO" id="GO:0006412">
    <property type="term" value="P:translation"/>
    <property type="evidence" value="ECO:0007669"/>
    <property type="project" value="UniProtKB-UniRule"/>
</dbReference>
<keyword evidence="1 5" id="KW-0699">rRNA-binding</keyword>
<evidence type="ECO:0000313" key="9">
    <source>
        <dbReference type="EMBL" id="EKE45622.1"/>
    </source>
</evidence>
<reference evidence="9 10" key="1">
    <citation type="journal article" date="2012" name="J. Bacteriol.">
        <title>Draft Genome Sequence of Oceaniovalibus guishaninsula JLT2003T.</title>
        <authorList>
            <person name="Tang K."/>
            <person name="Liu K."/>
            <person name="Jiao N."/>
        </authorList>
    </citation>
    <scope>NUCLEOTIDE SEQUENCE [LARGE SCALE GENOMIC DNA]</scope>
    <source>
        <strain evidence="9 10">JLT2003</strain>
    </source>
</reference>
<dbReference type="NCBIfam" id="NF004128">
    <property type="entry name" value="PRK05618.1-2"/>
    <property type="match status" value="1"/>
</dbReference>
<feature type="domain" description="Large ribosomal subunit protein bL25 beta" evidence="8">
    <location>
        <begin position="110"/>
        <end position="193"/>
    </location>
</feature>
<dbReference type="InterPro" id="IPR020056">
    <property type="entry name" value="Rbsml_bL25/Gln-tRNA_synth_N"/>
</dbReference>
<dbReference type="Pfam" id="PF14693">
    <property type="entry name" value="Ribosomal_TL5_C"/>
    <property type="match status" value="1"/>
</dbReference>
<dbReference type="PANTHER" id="PTHR33284:SF1">
    <property type="entry name" value="RIBOSOMAL PROTEIN L25_GLN-TRNA SYNTHETASE, ANTI-CODON-BINDING DOMAIN-CONTAINING PROTEIN"/>
    <property type="match status" value="1"/>
</dbReference>
<dbReference type="InterPro" id="IPR020930">
    <property type="entry name" value="Ribosomal_uL5_bac-type"/>
</dbReference>
<sequence length="226" mass="24585">METTEMAGETPDIQAMERTGTGKGAARQARRDGYVPGIVYGGGTDPLPINLPYNALIKHLKAGRFLSTLFNLKVEGHEDVRVICRNVQRDVVKDLPTHVDLMRLRRTSRVNLFIPVELTGEEQSPGLKKGGVLTMVRPEVELRCTAGDIPEKIVGDVSQMDIGDTLTISMMQMPEGSRATIDRDFVIANIQAPSGLASQKDDEDEAEAEVAADEVPTTEMGPPDGE</sequence>
<dbReference type="GO" id="GO:0008097">
    <property type="term" value="F:5S rRNA binding"/>
    <property type="evidence" value="ECO:0007669"/>
    <property type="project" value="InterPro"/>
</dbReference>
<comment type="similarity">
    <text evidence="5">Belongs to the bacterial ribosomal protein bL25 family. CTC subfamily.</text>
</comment>
<evidence type="ECO:0000256" key="2">
    <source>
        <dbReference type="ARBA" id="ARBA00022884"/>
    </source>
</evidence>
<dbReference type="GO" id="GO:0003735">
    <property type="term" value="F:structural constituent of ribosome"/>
    <property type="evidence" value="ECO:0007669"/>
    <property type="project" value="InterPro"/>
</dbReference>
<keyword evidence="2 5" id="KW-0694">RNA-binding</keyword>
<dbReference type="AlphaFoldDB" id="K2HGQ4"/>
<evidence type="ECO:0000256" key="3">
    <source>
        <dbReference type="ARBA" id="ARBA00022980"/>
    </source>
</evidence>
<gene>
    <name evidence="5" type="primary">rplY</name>
    <name evidence="5" type="synonym">ctc</name>
    <name evidence="9" type="ORF">OCGS_0239</name>
</gene>
<dbReference type="InterPro" id="IPR029751">
    <property type="entry name" value="Ribosomal_L25_dom"/>
</dbReference>
<dbReference type="InterPro" id="IPR011035">
    <property type="entry name" value="Ribosomal_bL25/Gln-tRNA_synth"/>
</dbReference>
<dbReference type="HAMAP" id="MF_01334">
    <property type="entry name" value="Ribosomal_bL25_CTC"/>
    <property type="match status" value="1"/>
</dbReference>
<dbReference type="PATRIC" id="fig|1231392.3.peg.240"/>
<evidence type="ECO:0000256" key="1">
    <source>
        <dbReference type="ARBA" id="ARBA00022730"/>
    </source>
</evidence>
<dbReference type="InterPro" id="IPR020057">
    <property type="entry name" value="Ribosomal_bL25_b-dom"/>
</dbReference>
<evidence type="ECO:0000256" key="5">
    <source>
        <dbReference type="HAMAP-Rule" id="MF_01334"/>
    </source>
</evidence>
<protein>
    <recommendedName>
        <fullName evidence="5">Large ribosomal subunit protein bL25</fullName>
    </recommendedName>
    <alternativeName>
        <fullName evidence="5">General stress protein CTC</fullName>
    </alternativeName>
</protein>
<evidence type="ECO:0000259" key="8">
    <source>
        <dbReference type="Pfam" id="PF14693"/>
    </source>
</evidence>
<evidence type="ECO:0000256" key="6">
    <source>
        <dbReference type="SAM" id="MobiDB-lite"/>
    </source>
</evidence>
<accession>K2HGQ4</accession>
<dbReference type="InterPro" id="IPR001021">
    <property type="entry name" value="Ribosomal_bL25_long"/>
</dbReference>
<dbReference type="Gene3D" id="2.170.120.20">
    <property type="entry name" value="Ribosomal protein L25, beta domain"/>
    <property type="match status" value="1"/>
</dbReference>
<feature type="compositionally biased region" description="Acidic residues" evidence="6">
    <location>
        <begin position="201"/>
        <end position="212"/>
    </location>
</feature>
<keyword evidence="4 5" id="KW-0687">Ribonucleoprotein</keyword>
<dbReference type="CDD" id="cd00495">
    <property type="entry name" value="Ribosomal_L25_TL5_CTC"/>
    <property type="match status" value="1"/>
</dbReference>
<dbReference type="EMBL" id="AMGO01000006">
    <property type="protein sequence ID" value="EKE45622.1"/>
    <property type="molecule type" value="Genomic_DNA"/>
</dbReference>
<dbReference type="SUPFAM" id="SSF50715">
    <property type="entry name" value="Ribosomal protein L25-like"/>
    <property type="match status" value="1"/>
</dbReference>
<feature type="region of interest" description="Disordered" evidence="6">
    <location>
        <begin position="1"/>
        <end position="28"/>
    </location>
</feature>
<feature type="domain" description="Large ribosomal subunit protein bL25 L25" evidence="7">
    <location>
        <begin position="13"/>
        <end position="101"/>
    </location>
</feature>
<keyword evidence="3 5" id="KW-0689">Ribosomal protein</keyword>
<dbReference type="NCBIfam" id="TIGR00731">
    <property type="entry name" value="bL25_bact_ctc"/>
    <property type="match status" value="1"/>
</dbReference>
<comment type="function">
    <text evidence="5">This is one of the proteins that binds to the 5S RNA in the ribosome where it forms part of the central protuberance.</text>
</comment>
<dbReference type="STRING" id="1231392.OCGS_0239"/>
<dbReference type="PANTHER" id="PTHR33284">
    <property type="entry name" value="RIBOSOMAL PROTEIN L25/GLN-TRNA SYNTHETASE, ANTI-CODON-BINDING DOMAIN-CONTAINING PROTEIN"/>
    <property type="match status" value="1"/>
</dbReference>
<dbReference type="Pfam" id="PF01386">
    <property type="entry name" value="Ribosomal_L25p"/>
    <property type="match status" value="1"/>
</dbReference>
<evidence type="ECO:0000259" key="7">
    <source>
        <dbReference type="Pfam" id="PF01386"/>
    </source>
</evidence>
<comment type="subunit">
    <text evidence="5">Part of the 50S ribosomal subunit; part of the 5S rRNA/L5/L18/L25 subcomplex. Contacts the 5S rRNA. Binds to the 5S rRNA independently of L5 and L18.</text>
</comment>
<name>K2HGQ4_9RHOB</name>
<dbReference type="GO" id="GO:0022625">
    <property type="term" value="C:cytosolic large ribosomal subunit"/>
    <property type="evidence" value="ECO:0007669"/>
    <property type="project" value="TreeGrafter"/>
</dbReference>
<evidence type="ECO:0000313" key="10">
    <source>
        <dbReference type="Proteomes" id="UP000006765"/>
    </source>
</evidence>
<dbReference type="InterPro" id="IPR037121">
    <property type="entry name" value="Ribosomal_bL25_C"/>
</dbReference>
<dbReference type="Gene3D" id="2.40.240.10">
    <property type="entry name" value="Ribosomal Protein L25, Chain P"/>
    <property type="match status" value="1"/>
</dbReference>
<dbReference type="Proteomes" id="UP000006765">
    <property type="component" value="Unassembled WGS sequence"/>
</dbReference>
<proteinExistence type="inferred from homology"/>
<dbReference type="eggNOG" id="COG1825">
    <property type="taxonomic scope" value="Bacteria"/>
</dbReference>